<dbReference type="SUPFAM" id="SSF51055">
    <property type="entry name" value="Carbohydrate binding domain"/>
    <property type="match status" value="2"/>
</dbReference>
<dbReference type="SMART" id="SM00495">
    <property type="entry name" value="ChtBD3"/>
    <property type="match status" value="2"/>
</dbReference>
<feature type="signal peptide" evidence="2">
    <location>
        <begin position="1"/>
        <end position="21"/>
    </location>
</feature>
<evidence type="ECO:0000256" key="1">
    <source>
        <dbReference type="ARBA" id="ARBA00022801"/>
    </source>
</evidence>
<dbReference type="GO" id="GO:0030246">
    <property type="term" value="F:carbohydrate binding"/>
    <property type="evidence" value="ECO:0007669"/>
    <property type="project" value="InterPro"/>
</dbReference>
<dbReference type="InterPro" id="IPR036573">
    <property type="entry name" value="CBM_sf_5/12"/>
</dbReference>
<keyword evidence="1" id="KW-0378">Hydrolase</keyword>
<sequence>MKKLWLSSLFLYSSLSYSYEAWDQNLTYTAGDMVTKDGIIYLSTHWNKSTPPVNNKNNWDGWITFPNNNPNWDASNTYHGGDVVAYQDKFYLAKYWSSGESPESSEAWLILIGAEDPTPITPEEPLDPESKEAILGIDSNNNGLDDVYEAKIEETYSNEKDKELAKALGISWRLITEFHFIDQELIDKDTAKNTTIISSSLYSCSQDKFYKNNSYITPSELYFTTINRSYSYRMAEAKLAKVIDMNKNYIDESICQSFEVNK</sequence>
<dbReference type="EMBL" id="QPGL01000001">
    <property type="protein sequence ID" value="RCS72174.1"/>
    <property type="molecule type" value="Genomic_DNA"/>
</dbReference>
<evidence type="ECO:0000256" key="2">
    <source>
        <dbReference type="SAM" id="SignalP"/>
    </source>
</evidence>
<feature type="domain" description="Chitin-binding type-3" evidence="3">
    <location>
        <begin position="69"/>
        <end position="111"/>
    </location>
</feature>
<keyword evidence="2" id="KW-0732">Signal</keyword>
<protein>
    <recommendedName>
        <fullName evidence="3">Chitin-binding type-3 domain-containing protein</fullName>
    </recommendedName>
</protein>
<dbReference type="AlphaFoldDB" id="A0A368LJV0"/>
<reference evidence="4 5" key="1">
    <citation type="journal article" date="2017" name="Elife">
        <title>Extensive horizontal gene transfer in cheese-associated bacteria.</title>
        <authorList>
            <person name="Bonham K.S."/>
            <person name="Wolfe B.E."/>
            <person name="Dutton R.J."/>
        </authorList>
    </citation>
    <scope>NUCLEOTIDE SEQUENCE [LARGE SCALE GENOMIC DNA]</scope>
    <source>
        <strain evidence="4 5">JB196</strain>
    </source>
</reference>
<proteinExistence type="predicted"/>
<name>A0A368LJV0_9VIBR</name>
<dbReference type="GO" id="GO:0005975">
    <property type="term" value="P:carbohydrate metabolic process"/>
    <property type="evidence" value="ECO:0007669"/>
    <property type="project" value="InterPro"/>
</dbReference>
<dbReference type="InterPro" id="IPR003610">
    <property type="entry name" value="CBM5/12"/>
</dbReference>
<dbReference type="Gene3D" id="2.10.10.20">
    <property type="entry name" value="Carbohydrate-binding module superfamily 5/12"/>
    <property type="match status" value="2"/>
</dbReference>
<feature type="domain" description="Chitin-binding type-3" evidence="3">
    <location>
        <begin position="19"/>
        <end position="65"/>
    </location>
</feature>
<dbReference type="GO" id="GO:0005576">
    <property type="term" value="C:extracellular region"/>
    <property type="evidence" value="ECO:0007669"/>
    <property type="project" value="InterPro"/>
</dbReference>
<evidence type="ECO:0000313" key="5">
    <source>
        <dbReference type="Proteomes" id="UP000252479"/>
    </source>
</evidence>
<gene>
    <name evidence="4" type="ORF">CIK83_00240</name>
</gene>
<dbReference type="Proteomes" id="UP000252479">
    <property type="component" value="Unassembled WGS sequence"/>
</dbReference>
<dbReference type="RefSeq" id="WP_086959071.1">
    <property type="nucleotide sequence ID" value="NZ_FUKS01000008.1"/>
</dbReference>
<comment type="caution">
    <text evidence="4">The sequence shown here is derived from an EMBL/GenBank/DDBJ whole genome shotgun (WGS) entry which is preliminary data.</text>
</comment>
<evidence type="ECO:0000259" key="3">
    <source>
        <dbReference type="SMART" id="SM00495"/>
    </source>
</evidence>
<accession>A0A368LJV0</accession>
<organism evidence="4 5">
    <name type="scientific">Vibrio casei</name>
    <dbReference type="NCBI Taxonomy" id="673372"/>
    <lineage>
        <taxon>Bacteria</taxon>
        <taxon>Pseudomonadati</taxon>
        <taxon>Pseudomonadota</taxon>
        <taxon>Gammaproteobacteria</taxon>
        <taxon>Vibrionales</taxon>
        <taxon>Vibrionaceae</taxon>
        <taxon>Vibrio</taxon>
    </lineage>
</organism>
<dbReference type="GeneID" id="303187320"/>
<evidence type="ECO:0000313" key="4">
    <source>
        <dbReference type="EMBL" id="RCS72174.1"/>
    </source>
</evidence>
<dbReference type="CDD" id="cd12215">
    <property type="entry name" value="ChiC_BD"/>
    <property type="match status" value="2"/>
</dbReference>
<feature type="chain" id="PRO_5016850936" description="Chitin-binding type-3 domain-containing protein" evidence="2">
    <location>
        <begin position="22"/>
        <end position="262"/>
    </location>
</feature>
<dbReference type="GO" id="GO:0004553">
    <property type="term" value="F:hydrolase activity, hydrolyzing O-glycosyl compounds"/>
    <property type="evidence" value="ECO:0007669"/>
    <property type="project" value="InterPro"/>
</dbReference>
<dbReference type="Pfam" id="PF02839">
    <property type="entry name" value="CBM_5_12"/>
    <property type="match status" value="1"/>
</dbReference>
<keyword evidence="5" id="KW-1185">Reference proteome</keyword>